<proteinExistence type="predicted"/>
<keyword evidence="2" id="KW-1185">Reference proteome</keyword>
<gene>
    <name evidence="1" type="ORF">E2C01_102478</name>
</gene>
<dbReference type="EMBL" id="VSRR010152359">
    <property type="protein sequence ID" value="MPD06655.1"/>
    <property type="molecule type" value="Genomic_DNA"/>
</dbReference>
<accession>A0A5B7KPA2</accession>
<dbReference type="AlphaFoldDB" id="A0A5B7KPA2"/>
<evidence type="ECO:0000313" key="2">
    <source>
        <dbReference type="Proteomes" id="UP000324222"/>
    </source>
</evidence>
<sequence length="75" mass="8943">MLELPRLQQGYQPCLQELPMNETWEQTSSSVTNYYKLKWCLWRAAVHTSPHRRRDTKQRLYTAGRPFLSRAAPLH</sequence>
<protein>
    <submittedName>
        <fullName evidence="1">Uncharacterized protein</fullName>
    </submittedName>
</protein>
<dbReference type="Proteomes" id="UP000324222">
    <property type="component" value="Unassembled WGS sequence"/>
</dbReference>
<evidence type="ECO:0000313" key="1">
    <source>
        <dbReference type="EMBL" id="MPD06655.1"/>
    </source>
</evidence>
<comment type="caution">
    <text evidence="1">The sequence shown here is derived from an EMBL/GenBank/DDBJ whole genome shotgun (WGS) entry which is preliminary data.</text>
</comment>
<name>A0A5B7KPA2_PORTR</name>
<organism evidence="1 2">
    <name type="scientific">Portunus trituberculatus</name>
    <name type="common">Swimming crab</name>
    <name type="synonym">Neptunus trituberculatus</name>
    <dbReference type="NCBI Taxonomy" id="210409"/>
    <lineage>
        <taxon>Eukaryota</taxon>
        <taxon>Metazoa</taxon>
        <taxon>Ecdysozoa</taxon>
        <taxon>Arthropoda</taxon>
        <taxon>Crustacea</taxon>
        <taxon>Multicrustacea</taxon>
        <taxon>Malacostraca</taxon>
        <taxon>Eumalacostraca</taxon>
        <taxon>Eucarida</taxon>
        <taxon>Decapoda</taxon>
        <taxon>Pleocyemata</taxon>
        <taxon>Brachyura</taxon>
        <taxon>Eubrachyura</taxon>
        <taxon>Portunoidea</taxon>
        <taxon>Portunidae</taxon>
        <taxon>Portuninae</taxon>
        <taxon>Portunus</taxon>
    </lineage>
</organism>
<reference evidence="1 2" key="1">
    <citation type="submission" date="2019-05" db="EMBL/GenBank/DDBJ databases">
        <title>Another draft genome of Portunus trituberculatus and its Hox gene families provides insights of decapod evolution.</title>
        <authorList>
            <person name="Jeong J.-H."/>
            <person name="Song I."/>
            <person name="Kim S."/>
            <person name="Choi T."/>
            <person name="Kim D."/>
            <person name="Ryu S."/>
            <person name="Kim W."/>
        </authorList>
    </citation>
    <scope>NUCLEOTIDE SEQUENCE [LARGE SCALE GENOMIC DNA]</scope>
    <source>
        <tissue evidence="1">Muscle</tissue>
    </source>
</reference>